<dbReference type="GO" id="GO:0016787">
    <property type="term" value="F:hydrolase activity"/>
    <property type="evidence" value="ECO:0007669"/>
    <property type="project" value="UniProtKB-KW"/>
</dbReference>
<organism evidence="4 5">
    <name type="scientific">Fusarium sporotrichioides</name>
    <dbReference type="NCBI Taxonomy" id="5514"/>
    <lineage>
        <taxon>Eukaryota</taxon>
        <taxon>Fungi</taxon>
        <taxon>Dikarya</taxon>
        <taxon>Ascomycota</taxon>
        <taxon>Pezizomycotina</taxon>
        <taxon>Sordariomycetes</taxon>
        <taxon>Hypocreomycetidae</taxon>
        <taxon>Hypocreales</taxon>
        <taxon>Nectriaceae</taxon>
        <taxon>Fusarium</taxon>
    </lineage>
</organism>
<evidence type="ECO:0000256" key="1">
    <source>
        <dbReference type="ARBA" id="ARBA00022801"/>
    </source>
</evidence>
<dbReference type="PANTHER" id="PTHR43798">
    <property type="entry name" value="MONOACYLGLYCEROL LIPASE"/>
    <property type="match status" value="1"/>
</dbReference>
<dbReference type="Gene3D" id="3.40.50.1820">
    <property type="entry name" value="alpha/beta hydrolase"/>
    <property type="match status" value="1"/>
</dbReference>
<feature type="domain" description="AB hydrolase-1" evidence="3">
    <location>
        <begin position="42"/>
        <end position="280"/>
    </location>
</feature>
<dbReference type="InterPro" id="IPR029058">
    <property type="entry name" value="AB_hydrolase_fold"/>
</dbReference>
<protein>
    <recommendedName>
        <fullName evidence="3">AB hydrolase-1 domain-containing protein</fullName>
    </recommendedName>
</protein>
<dbReference type="EMBL" id="PXOF01000135">
    <property type="protein sequence ID" value="RGP63198.1"/>
    <property type="molecule type" value="Genomic_DNA"/>
</dbReference>
<dbReference type="InterPro" id="IPR050266">
    <property type="entry name" value="AB_hydrolase_sf"/>
</dbReference>
<name>A0A395RSR7_FUSSP</name>
<dbReference type="Proteomes" id="UP000266152">
    <property type="component" value="Unassembled WGS sequence"/>
</dbReference>
<dbReference type="PRINTS" id="PR00412">
    <property type="entry name" value="EPOXHYDRLASE"/>
</dbReference>
<dbReference type="PANTHER" id="PTHR43798:SF31">
    <property type="entry name" value="AB HYDROLASE SUPERFAMILY PROTEIN YCLE"/>
    <property type="match status" value="1"/>
</dbReference>
<dbReference type="Pfam" id="PF00561">
    <property type="entry name" value="Abhydrolase_1"/>
    <property type="match status" value="1"/>
</dbReference>
<gene>
    <name evidence="4" type="ORF">FSPOR_8780</name>
</gene>
<dbReference type="GO" id="GO:0016020">
    <property type="term" value="C:membrane"/>
    <property type="evidence" value="ECO:0007669"/>
    <property type="project" value="TreeGrafter"/>
</dbReference>
<dbReference type="SUPFAM" id="SSF53474">
    <property type="entry name" value="alpha/beta-Hydrolases"/>
    <property type="match status" value="1"/>
</dbReference>
<evidence type="ECO:0000256" key="2">
    <source>
        <dbReference type="SAM" id="MobiDB-lite"/>
    </source>
</evidence>
<reference evidence="4 5" key="1">
    <citation type="journal article" date="2018" name="PLoS Pathog.">
        <title>Evolution of structural diversity of trichothecenes, a family of toxins produced by plant pathogenic and entomopathogenic fungi.</title>
        <authorList>
            <person name="Proctor R.H."/>
            <person name="McCormick S.P."/>
            <person name="Kim H.S."/>
            <person name="Cardoza R.E."/>
            <person name="Stanley A.M."/>
            <person name="Lindo L."/>
            <person name="Kelly A."/>
            <person name="Brown D.W."/>
            <person name="Lee T."/>
            <person name="Vaughan M.M."/>
            <person name="Alexander N.J."/>
            <person name="Busman M."/>
            <person name="Gutierrez S."/>
        </authorList>
    </citation>
    <scope>NUCLEOTIDE SEQUENCE [LARGE SCALE GENOMIC DNA]</scope>
    <source>
        <strain evidence="4 5">NRRL 3299</strain>
    </source>
</reference>
<accession>A0A395RSR7</accession>
<evidence type="ECO:0000259" key="3">
    <source>
        <dbReference type="Pfam" id="PF00561"/>
    </source>
</evidence>
<comment type="caution">
    <text evidence="4">The sequence shown here is derived from an EMBL/GenBank/DDBJ whole genome shotgun (WGS) entry which is preliminary data.</text>
</comment>
<dbReference type="AlphaFoldDB" id="A0A395RSR7"/>
<dbReference type="InterPro" id="IPR000639">
    <property type="entry name" value="Epox_hydrolase-like"/>
</dbReference>
<sequence>MALTDMQSNIPANPRTKTGTITTNDGVSLTYNQHGPDDGKQLLFIHGWRQTAAQWKKQVQYFAQAGFRVTTYDMRGHGDSAKPSFGYRISRLAADLNDLLTKLDHNDLTIVAHSMGCCVIWAFWDLYVNSRKLINKLVLVDEPATLVSDPNWPEGKAEELSAIFTPDAAFNTAYNMATITPSLIKSMFSSSVPEEDYNWTMKQNQKISDRNAAALIADHAFNDWSDVLPRIDIPTLVIAGEISILSATGVEWVASQIPGARHYTFTAAEKGSHFVFWENPVKFNSLVHSFLKG</sequence>
<proteinExistence type="predicted"/>
<dbReference type="InterPro" id="IPR000073">
    <property type="entry name" value="AB_hydrolase_1"/>
</dbReference>
<evidence type="ECO:0000313" key="4">
    <source>
        <dbReference type="EMBL" id="RGP63198.1"/>
    </source>
</evidence>
<keyword evidence="5" id="KW-1185">Reference proteome</keyword>
<dbReference type="STRING" id="5514.A0A395RSR7"/>
<keyword evidence="1" id="KW-0378">Hydrolase</keyword>
<feature type="region of interest" description="Disordered" evidence="2">
    <location>
        <begin position="1"/>
        <end position="21"/>
    </location>
</feature>
<evidence type="ECO:0000313" key="5">
    <source>
        <dbReference type="Proteomes" id="UP000266152"/>
    </source>
</evidence>